<accession>A0AAV7NGY2</accession>
<sequence length="143" mass="16020">MPGGRLSAKNPGKPERQLLFSEALLHSKTSSPAPVTQQPAWNHTMSDSAQESTMGRILQEISAVGHRLKGMDSAIASLTAETKSIRMDIADFQFRKMGLEQRVTMVEAQVATSRVQDQKLLYLRSKLTDLEDRDRLRRQEPEG</sequence>
<dbReference type="AlphaFoldDB" id="A0AAV7NGY2"/>
<evidence type="ECO:0000313" key="3">
    <source>
        <dbReference type="Proteomes" id="UP001066276"/>
    </source>
</evidence>
<feature type="compositionally biased region" description="Polar residues" evidence="1">
    <location>
        <begin position="27"/>
        <end position="52"/>
    </location>
</feature>
<reference evidence="2" key="1">
    <citation type="journal article" date="2022" name="bioRxiv">
        <title>Sequencing and chromosome-scale assembly of the giantPleurodeles waltlgenome.</title>
        <authorList>
            <person name="Brown T."/>
            <person name="Elewa A."/>
            <person name="Iarovenko S."/>
            <person name="Subramanian E."/>
            <person name="Araus A.J."/>
            <person name="Petzold A."/>
            <person name="Susuki M."/>
            <person name="Suzuki K.-i.T."/>
            <person name="Hayashi T."/>
            <person name="Toyoda A."/>
            <person name="Oliveira C."/>
            <person name="Osipova E."/>
            <person name="Leigh N.D."/>
            <person name="Simon A."/>
            <person name="Yun M.H."/>
        </authorList>
    </citation>
    <scope>NUCLEOTIDE SEQUENCE</scope>
    <source>
        <strain evidence="2">20211129_DDA</strain>
        <tissue evidence="2">Liver</tissue>
    </source>
</reference>
<feature type="region of interest" description="Disordered" evidence="1">
    <location>
        <begin position="1"/>
        <end position="52"/>
    </location>
</feature>
<evidence type="ECO:0000313" key="2">
    <source>
        <dbReference type="EMBL" id="KAJ1115231.1"/>
    </source>
</evidence>
<keyword evidence="3" id="KW-1185">Reference proteome</keyword>
<evidence type="ECO:0000256" key="1">
    <source>
        <dbReference type="SAM" id="MobiDB-lite"/>
    </source>
</evidence>
<proteinExistence type="predicted"/>
<gene>
    <name evidence="2" type="ORF">NDU88_003457</name>
</gene>
<protein>
    <submittedName>
        <fullName evidence="2">Uncharacterized protein</fullName>
    </submittedName>
</protein>
<comment type="caution">
    <text evidence="2">The sequence shown here is derived from an EMBL/GenBank/DDBJ whole genome shotgun (WGS) entry which is preliminary data.</text>
</comment>
<dbReference type="Proteomes" id="UP001066276">
    <property type="component" value="Chromosome 8"/>
</dbReference>
<organism evidence="2 3">
    <name type="scientific">Pleurodeles waltl</name>
    <name type="common">Iberian ribbed newt</name>
    <dbReference type="NCBI Taxonomy" id="8319"/>
    <lineage>
        <taxon>Eukaryota</taxon>
        <taxon>Metazoa</taxon>
        <taxon>Chordata</taxon>
        <taxon>Craniata</taxon>
        <taxon>Vertebrata</taxon>
        <taxon>Euteleostomi</taxon>
        <taxon>Amphibia</taxon>
        <taxon>Batrachia</taxon>
        <taxon>Caudata</taxon>
        <taxon>Salamandroidea</taxon>
        <taxon>Salamandridae</taxon>
        <taxon>Pleurodelinae</taxon>
        <taxon>Pleurodeles</taxon>
    </lineage>
</organism>
<name>A0AAV7NGY2_PLEWA</name>
<dbReference type="EMBL" id="JANPWB010000012">
    <property type="protein sequence ID" value="KAJ1115231.1"/>
    <property type="molecule type" value="Genomic_DNA"/>
</dbReference>